<dbReference type="PANTHER" id="PTHR19446">
    <property type="entry name" value="REVERSE TRANSCRIPTASES"/>
    <property type="match status" value="1"/>
</dbReference>
<dbReference type="Proteomes" id="UP001497382">
    <property type="component" value="Unassembled WGS sequence"/>
</dbReference>
<proteinExistence type="predicted"/>
<gene>
    <name evidence="1" type="ORF">LARSCL_LOCUS448</name>
</gene>
<dbReference type="AlphaFoldDB" id="A0AAV1YRR3"/>
<sequence>MGILKVGMLAGWREGFFALRAAKYRDSNEVEFLAIFEMYLVGTKRTFDPTDSQKHRRYSYCASGIYGPTMKLLASRIWRENFFPQSWQKAIIVPILKPGKDREDPGNYRPIALTSCLSSVAPEDIAGKSSLRNK</sequence>
<accession>A0AAV1YRR3</accession>
<organism evidence="1 2">
    <name type="scientific">Larinioides sclopetarius</name>
    <dbReference type="NCBI Taxonomy" id="280406"/>
    <lineage>
        <taxon>Eukaryota</taxon>
        <taxon>Metazoa</taxon>
        <taxon>Ecdysozoa</taxon>
        <taxon>Arthropoda</taxon>
        <taxon>Chelicerata</taxon>
        <taxon>Arachnida</taxon>
        <taxon>Araneae</taxon>
        <taxon>Araneomorphae</taxon>
        <taxon>Entelegynae</taxon>
        <taxon>Araneoidea</taxon>
        <taxon>Araneidae</taxon>
        <taxon>Larinioides</taxon>
    </lineage>
</organism>
<dbReference type="EMBL" id="CAXIEN010000002">
    <property type="protein sequence ID" value="CAL1261519.1"/>
    <property type="molecule type" value="Genomic_DNA"/>
</dbReference>
<protein>
    <submittedName>
        <fullName evidence="1">Uncharacterized protein</fullName>
    </submittedName>
</protein>
<reference evidence="1 2" key="1">
    <citation type="submission" date="2024-04" db="EMBL/GenBank/DDBJ databases">
        <authorList>
            <person name="Rising A."/>
            <person name="Reimegard J."/>
            <person name="Sonavane S."/>
            <person name="Akerstrom W."/>
            <person name="Nylinder S."/>
            <person name="Hedman E."/>
            <person name="Kallberg Y."/>
        </authorList>
    </citation>
    <scope>NUCLEOTIDE SEQUENCE [LARGE SCALE GENOMIC DNA]</scope>
</reference>
<evidence type="ECO:0000313" key="2">
    <source>
        <dbReference type="Proteomes" id="UP001497382"/>
    </source>
</evidence>
<keyword evidence="2" id="KW-1185">Reference proteome</keyword>
<comment type="caution">
    <text evidence="1">The sequence shown here is derived from an EMBL/GenBank/DDBJ whole genome shotgun (WGS) entry which is preliminary data.</text>
</comment>
<evidence type="ECO:0000313" key="1">
    <source>
        <dbReference type="EMBL" id="CAL1261519.1"/>
    </source>
</evidence>
<name>A0AAV1YRR3_9ARAC</name>